<dbReference type="Proteomes" id="UP000054976">
    <property type="component" value="Unassembled WGS sequence"/>
</dbReference>
<dbReference type="AlphaFoldDB" id="A0A0U9I8V3"/>
<dbReference type="GO" id="GO:0016887">
    <property type="term" value="F:ATP hydrolysis activity"/>
    <property type="evidence" value="ECO:0007669"/>
    <property type="project" value="InterPro"/>
</dbReference>
<dbReference type="InterPro" id="IPR050921">
    <property type="entry name" value="T4SS_GSP_E_ATPase"/>
</dbReference>
<dbReference type="InterPro" id="IPR001482">
    <property type="entry name" value="T2SS/T4SS_dom"/>
</dbReference>
<dbReference type="Gene3D" id="3.30.450.90">
    <property type="match status" value="1"/>
</dbReference>
<dbReference type="InterPro" id="IPR027417">
    <property type="entry name" value="P-loop_NTPase"/>
</dbReference>
<dbReference type="SMART" id="SM00382">
    <property type="entry name" value="AAA"/>
    <property type="match status" value="1"/>
</dbReference>
<dbReference type="EMBL" id="BCNO01000001">
    <property type="protein sequence ID" value="GAQ94214.1"/>
    <property type="molecule type" value="Genomic_DNA"/>
</dbReference>
<dbReference type="Pfam" id="PF00437">
    <property type="entry name" value="T2SSE"/>
    <property type="match status" value="1"/>
</dbReference>
<dbReference type="RefSeq" id="WP_059175684.1">
    <property type="nucleotide sequence ID" value="NZ_BCNO01000001.1"/>
</dbReference>
<dbReference type="GO" id="GO:0005524">
    <property type="term" value="F:ATP binding"/>
    <property type="evidence" value="ECO:0007669"/>
    <property type="project" value="InterPro"/>
</dbReference>
<comment type="caution">
    <text evidence="3">The sequence shown here is derived from an EMBL/GenBank/DDBJ whole genome shotgun (WGS) entry which is preliminary data.</text>
</comment>
<organism evidence="3 4">
    <name type="scientific">Thermodesulfovibrio aggregans</name>
    <dbReference type="NCBI Taxonomy" id="86166"/>
    <lineage>
        <taxon>Bacteria</taxon>
        <taxon>Pseudomonadati</taxon>
        <taxon>Nitrospirota</taxon>
        <taxon>Thermodesulfovibrionia</taxon>
        <taxon>Thermodesulfovibrionales</taxon>
        <taxon>Thermodesulfovibrionaceae</taxon>
        <taxon>Thermodesulfovibrio</taxon>
    </lineage>
</organism>
<evidence type="ECO:0000259" key="2">
    <source>
        <dbReference type="PROSITE" id="PS00662"/>
    </source>
</evidence>
<gene>
    <name evidence="3" type="ORF">TAGGR_1393</name>
</gene>
<accession>A0A0U9I8V3</accession>
<sequence>MARIDAFFKLMLENKASDLHLVAGSQPVLRIHGELVRVQYKVLDNQELRALLYEITPEEKIKVFEETGDLDFAHEIPGVARFRVNYFMHKEGIGAAFRHIPSEIKTIDQLGLPQVLKKFAMLKKGIVLVTGPTGSGKSTTLAAIIDYANTNRKERIITIEDPIEFVHPNKGCVISYREVGTHTESFAKALRAALREDPDIILVGEMRDIETIQLALEAAATGHLVFSTLHTSSAIKTVDRIIDVFPPEQQAQVRTSLSESLQAVVAQTLLRRADGKGRVAACEILINTYAVANLIREGKTHQILSIMQTSKKIGMQTMDDALLQLLQEGKITPEDAYERATDKQKFVRFLKEAPWEGVV</sequence>
<reference evidence="4" key="1">
    <citation type="submission" date="2016-01" db="EMBL/GenBank/DDBJ databases">
        <title>Draft genome sequence of Thermodesulfovibrio aggregans strain TGE-P1.</title>
        <authorList>
            <person name="Sekiguchi Y."/>
            <person name="Ohashi A."/>
            <person name="Matsuura N."/>
            <person name="Tourlousse M.D."/>
        </authorList>
    </citation>
    <scope>NUCLEOTIDE SEQUENCE [LARGE SCALE GENOMIC DNA]</scope>
    <source>
        <strain evidence="4">TGE-P1</strain>
    </source>
</reference>
<name>A0A0U9I8V3_9BACT</name>
<comment type="similarity">
    <text evidence="1">Belongs to the GSP E family.</text>
</comment>
<dbReference type="InterPro" id="IPR006321">
    <property type="entry name" value="PilT/PilU"/>
</dbReference>
<dbReference type="SUPFAM" id="SSF52540">
    <property type="entry name" value="P-loop containing nucleoside triphosphate hydrolases"/>
    <property type="match status" value="1"/>
</dbReference>
<dbReference type="NCBIfam" id="TIGR01420">
    <property type="entry name" value="pilT_fam"/>
    <property type="match status" value="1"/>
</dbReference>
<proteinExistence type="inferred from homology"/>
<dbReference type="Gene3D" id="3.40.50.300">
    <property type="entry name" value="P-loop containing nucleotide triphosphate hydrolases"/>
    <property type="match status" value="1"/>
</dbReference>
<dbReference type="STRING" id="86166.TAGGR_1393"/>
<dbReference type="PROSITE" id="PS00662">
    <property type="entry name" value="T2SP_E"/>
    <property type="match status" value="1"/>
</dbReference>
<evidence type="ECO:0000256" key="1">
    <source>
        <dbReference type="ARBA" id="ARBA00006611"/>
    </source>
</evidence>
<dbReference type="OrthoDB" id="9805147at2"/>
<dbReference type="InterPro" id="IPR003593">
    <property type="entry name" value="AAA+_ATPase"/>
</dbReference>
<evidence type="ECO:0000313" key="3">
    <source>
        <dbReference type="EMBL" id="GAQ94214.1"/>
    </source>
</evidence>
<dbReference type="CDD" id="cd01131">
    <property type="entry name" value="PilT"/>
    <property type="match status" value="1"/>
</dbReference>
<protein>
    <submittedName>
        <fullName evidence="3">Twitching motility protein PilT</fullName>
    </submittedName>
</protein>
<dbReference type="PANTHER" id="PTHR30486">
    <property type="entry name" value="TWITCHING MOTILITY PROTEIN PILT"/>
    <property type="match status" value="1"/>
</dbReference>
<keyword evidence="4" id="KW-1185">Reference proteome</keyword>
<feature type="domain" description="Bacterial type II secretion system protein E" evidence="2">
    <location>
        <begin position="194"/>
        <end position="208"/>
    </location>
</feature>
<dbReference type="PANTHER" id="PTHR30486:SF6">
    <property type="entry name" value="TYPE IV PILUS RETRACTATION ATPASE PILT"/>
    <property type="match status" value="1"/>
</dbReference>
<evidence type="ECO:0000313" key="4">
    <source>
        <dbReference type="Proteomes" id="UP000054976"/>
    </source>
</evidence>